<dbReference type="EMBL" id="CM017642">
    <property type="protein sequence ID" value="TYJ26581.1"/>
    <property type="molecule type" value="Genomic_DNA"/>
</dbReference>
<organism evidence="2 3">
    <name type="scientific">Gossypium mustelinum</name>
    <name type="common">Cotton</name>
    <name type="synonym">Gossypium caicoense</name>
    <dbReference type="NCBI Taxonomy" id="34275"/>
    <lineage>
        <taxon>Eukaryota</taxon>
        <taxon>Viridiplantae</taxon>
        <taxon>Streptophyta</taxon>
        <taxon>Embryophyta</taxon>
        <taxon>Tracheophyta</taxon>
        <taxon>Spermatophyta</taxon>
        <taxon>Magnoliopsida</taxon>
        <taxon>eudicotyledons</taxon>
        <taxon>Gunneridae</taxon>
        <taxon>Pentapetalae</taxon>
        <taxon>rosids</taxon>
        <taxon>malvids</taxon>
        <taxon>Malvales</taxon>
        <taxon>Malvaceae</taxon>
        <taxon>Malvoideae</taxon>
        <taxon>Gossypium</taxon>
    </lineage>
</organism>
<evidence type="ECO:0000313" key="2">
    <source>
        <dbReference type="EMBL" id="TYJ26581.1"/>
    </source>
</evidence>
<dbReference type="Proteomes" id="UP000323597">
    <property type="component" value="Chromosome A07"/>
</dbReference>
<accession>A0A5D2YNA6</accession>
<reference evidence="2 3" key="1">
    <citation type="submission" date="2019-07" db="EMBL/GenBank/DDBJ databases">
        <title>WGS assembly of Gossypium mustelinum.</title>
        <authorList>
            <person name="Chen Z.J."/>
            <person name="Sreedasyam A."/>
            <person name="Ando A."/>
            <person name="Song Q."/>
            <person name="De L."/>
            <person name="Hulse-Kemp A."/>
            <person name="Ding M."/>
            <person name="Ye W."/>
            <person name="Kirkbride R."/>
            <person name="Jenkins J."/>
            <person name="Plott C."/>
            <person name="Lovell J."/>
            <person name="Lin Y.-M."/>
            <person name="Vaughn R."/>
            <person name="Liu B."/>
            <person name="Li W."/>
            <person name="Simpson S."/>
            <person name="Scheffler B."/>
            <person name="Saski C."/>
            <person name="Grover C."/>
            <person name="Hu G."/>
            <person name="Conover J."/>
            <person name="Carlson J."/>
            <person name="Shu S."/>
            <person name="Boston L."/>
            <person name="Williams M."/>
            <person name="Peterson D."/>
            <person name="Mcgee K."/>
            <person name="Jones D."/>
            <person name="Wendel J."/>
            <person name="Stelly D."/>
            <person name="Grimwood J."/>
            <person name="Schmutz J."/>
        </authorList>
    </citation>
    <scope>NUCLEOTIDE SEQUENCE [LARGE SCALE GENOMIC DNA]</scope>
    <source>
        <strain evidence="2">1408120.09</strain>
    </source>
</reference>
<gene>
    <name evidence="2" type="ORF">E1A91_A07G129700v1</name>
</gene>
<proteinExistence type="predicted"/>
<protein>
    <submittedName>
        <fullName evidence="2">Uncharacterized protein</fullName>
    </submittedName>
</protein>
<name>A0A5D2YNA6_GOSMU</name>
<feature type="region of interest" description="Disordered" evidence="1">
    <location>
        <begin position="48"/>
        <end position="82"/>
    </location>
</feature>
<dbReference type="AlphaFoldDB" id="A0A5D2YNA6"/>
<sequence>MKPNSRSSSLTLKTPKPLSFLPPFLSPLFQISHLRQLLQTPFLRPPIEPNDPFPLPSKQNLAHLRSGHHLPKPPLVIQDPTPNDYAETCKSLRSKRQRYMLI</sequence>
<keyword evidence="3" id="KW-1185">Reference proteome</keyword>
<evidence type="ECO:0000313" key="3">
    <source>
        <dbReference type="Proteomes" id="UP000323597"/>
    </source>
</evidence>
<evidence type="ECO:0000256" key="1">
    <source>
        <dbReference type="SAM" id="MobiDB-lite"/>
    </source>
</evidence>